<protein>
    <submittedName>
        <fullName evidence="1">Uncharacterized protein</fullName>
    </submittedName>
</protein>
<comment type="caution">
    <text evidence="1">The sequence shown here is derived from an EMBL/GenBank/DDBJ whole genome shotgun (WGS) entry which is preliminary data.</text>
</comment>
<dbReference type="AlphaFoldDB" id="A0A0V0RWW4"/>
<evidence type="ECO:0000313" key="1">
    <source>
        <dbReference type="EMBL" id="KRX18973.1"/>
    </source>
</evidence>
<keyword evidence="2" id="KW-1185">Reference proteome</keyword>
<organism evidence="1 2">
    <name type="scientific">Trichinella nelsoni</name>
    <dbReference type="NCBI Taxonomy" id="6336"/>
    <lineage>
        <taxon>Eukaryota</taxon>
        <taxon>Metazoa</taxon>
        <taxon>Ecdysozoa</taxon>
        <taxon>Nematoda</taxon>
        <taxon>Enoplea</taxon>
        <taxon>Dorylaimia</taxon>
        <taxon>Trichinellida</taxon>
        <taxon>Trichinellidae</taxon>
        <taxon>Trichinella</taxon>
    </lineage>
</organism>
<name>A0A0V0RWW4_9BILA</name>
<proteinExistence type="predicted"/>
<accession>A0A0V0RWW4</accession>
<dbReference type="Proteomes" id="UP000054630">
    <property type="component" value="Unassembled WGS sequence"/>
</dbReference>
<sequence length="122" mass="14125">MMELKAEKTEIAKAKKLKLFVFEHLCKLVERLKYVFPSFTSTPMKNTRNGRVQVRQHTSVGCALTDETTKGTGWLRMYSKFPVNKSQQNTLPSSEPLIICLSEERKQLSILYSLFLWPVNLQ</sequence>
<gene>
    <name evidence="1" type="ORF">T07_14903</name>
</gene>
<dbReference type="EMBL" id="JYDL01000065">
    <property type="protein sequence ID" value="KRX18973.1"/>
    <property type="molecule type" value="Genomic_DNA"/>
</dbReference>
<reference evidence="1 2" key="1">
    <citation type="submission" date="2015-01" db="EMBL/GenBank/DDBJ databases">
        <title>Evolution of Trichinella species and genotypes.</title>
        <authorList>
            <person name="Korhonen P.K."/>
            <person name="Edoardo P."/>
            <person name="Giuseppe L.R."/>
            <person name="Gasser R.B."/>
        </authorList>
    </citation>
    <scope>NUCLEOTIDE SEQUENCE [LARGE SCALE GENOMIC DNA]</scope>
    <source>
        <strain evidence="1">ISS37</strain>
    </source>
</reference>
<evidence type="ECO:0000313" key="2">
    <source>
        <dbReference type="Proteomes" id="UP000054630"/>
    </source>
</evidence>